<dbReference type="AlphaFoldDB" id="A0A7X0IIK1"/>
<proteinExistence type="predicted"/>
<protein>
    <submittedName>
        <fullName evidence="1">Uncharacterized protein</fullName>
    </submittedName>
</protein>
<evidence type="ECO:0000313" key="2">
    <source>
        <dbReference type="Proteomes" id="UP000555564"/>
    </source>
</evidence>
<gene>
    <name evidence="1" type="ORF">BJ992_004999</name>
</gene>
<dbReference type="RefSeq" id="WP_184984990.1">
    <property type="nucleotide sequence ID" value="NZ_BAAALO010000081.1"/>
</dbReference>
<comment type="caution">
    <text evidence="1">The sequence shown here is derived from an EMBL/GenBank/DDBJ whole genome shotgun (WGS) entry which is preliminary data.</text>
</comment>
<sequence>MILGLDTGTRTLTEAEHLLHDLVKALGLGEDTVACTHFVRTGDGPPHVACSLTVPHLPGPAALPDGAGTASGAGRTGPEDLAEGAALAAIAHATGTGGRLVLFPGHGALTGTLGVAEIMARSGIERVVVLAHTGDPAPDTPVVTRDFVRPQWCDGKIVLLTMPAADGRLMPAEVPDPTPCCADHG</sequence>
<dbReference type="Proteomes" id="UP000555564">
    <property type="component" value="Unassembled WGS sequence"/>
</dbReference>
<keyword evidence="2" id="KW-1185">Reference proteome</keyword>
<organism evidence="1 2">
    <name type="scientific">Sphaerisporangium rubeum</name>
    <dbReference type="NCBI Taxonomy" id="321317"/>
    <lineage>
        <taxon>Bacteria</taxon>
        <taxon>Bacillati</taxon>
        <taxon>Actinomycetota</taxon>
        <taxon>Actinomycetes</taxon>
        <taxon>Streptosporangiales</taxon>
        <taxon>Streptosporangiaceae</taxon>
        <taxon>Sphaerisporangium</taxon>
    </lineage>
</organism>
<evidence type="ECO:0000313" key="1">
    <source>
        <dbReference type="EMBL" id="MBB6475568.1"/>
    </source>
</evidence>
<name>A0A7X0IIK1_9ACTN</name>
<accession>A0A7X0IIK1</accession>
<dbReference type="EMBL" id="JACHIU010000001">
    <property type="protein sequence ID" value="MBB6475568.1"/>
    <property type="molecule type" value="Genomic_DNA"/>
</dbReference>
<reference evidence="1 2" key="1">
    <citation type="submission" date="2020-08" db="EMBL/GenBank/DDBJ databases">
        <title>Sequencing the genomes of 1000 actinobacteria strains.</title>
        <authorList>
            <person name="Klenk H.-P."/>
        </authorList>
    </citation>
    <scope>NUCLEOTIDE SEQUENCE [LARGE SCALE GENOMIC DNA]</scope>
    <source>
        <strain evidence="1 2">DSM 44936</strain>
    </source>
</reference>